<evidence type="ECO:0000256" key="3">
    <source>
        <dbReference type="ARBA" id="ARBA00023163"/>
    </source>
</evidence>
<evidence type="ECO:0000313" key="6">
    <source>
        <dbReference type="Proteomes" id="UP000198379"/>
    </source>
</evidence>
<dbReference type="SMART" id="SM00342">
    <property type="entry name" value="HTH_ARAC"/>
    <property type="match status" value="1"/>
</dbReference>
<dbReference type="InterPro" id="IPR009057">
    <property type="entry name" value="Homeodomain-like_sf"/>
</dbReference>
<dbReference type="InterPro" id="IPR020449">
    <property type="entry name" value="Tscrpt_reg_AraC-type_HTH"/>
</dbReference>
<keyword evidence="2 5" id="KW-0238">DNA-binding</keyword>
<dbReference type="Pfam" id="PF02311">
    <property type="entry name" value="AraC_binding"/>
    <property type="match status" value="1"/>
</dbReference>
<dbReference type="GO" id="GO:0043565">
    <property type="term" value="F:sequence-specific DNA binding"/>
    <property type="evidence" value="ECO:0007669"/>
    <property type="project" value="InterPro"/>
</dbReference>
<dbReference type="OrthoDB" id="9793451at2"/>
<dbReference type="InterPro" id="IPR003313">
    <property type="entry name" value="AraC-bd"/>
</dbReference>
<protein>
    <submittedName>
        <fullName evidence="5">AraC-type DNA-binding protein</fullName>
    </submittedName>
</protein>
<dbReference type="RefSeq" id="WP_089372913.1">
    <property type="nucleotide sequence ID" value="NZ_BMEP01000005.1"/>
</dbReference>
<evidence type="ECO:0000259" key="4">
    <source>
        <dbReference type="PROSITE" id="PS01124"/>
    </source>
</evidence>
<dbReference type="PRINTS" id="PR00032">
    <property type="entry name" value="HTHARAC"/>
</dbReference>
<proteinExistence type="predicted"/>
<keyword evidence="3" id="KW-0804">Transcription</keyword>
<dbReference type="SUPFAM" id="SSF51215">
    <property type="entry name" value="Regulatory protein AraC"/>
    <property type="match status" value="1"/>
</dbReference>
<evidence type="ECO:0000313" key="5">
    <source>
        <dbReference type="EMBL" id="SNS09280.1"/>
    </source>
</evidence>
<dbReference type="Gene3D" id="1.10.10.60">
    <property type="entry name" value="Homeodomain-like"/>
    <property type="match status" value="1"/>
</dbReference>
<accession>A0A239BMS2</accession>
<dbReference type="PANTHER" id="PTHR43280:SF32">
    <property type="entry name" value="TRANSCRIPTIONAL REGULATORY PROTEIN"/>
    <property type="match status" value="1"/>
</dbReference>
<organism evidence="5 6">
    <name type="scientific">Dokdonia pacifica</name>
    <dbReference type="NCBI Taxonomy" id="1627892"/>
    <lineage>
        <taxon>Bacteria</taxon>
        <taxon>Pseudomonadati</taxon>
        <taxon>Bacteroidota</taxon>
        <taxon>Flavobacteriia</taxon>
        <taxon>Flavobacteriales</taxon>
        <taxon>Flavobacteriaceae</taxon>
        <taxon>Dokdonia</taxon>
    </lineage>
</organism>
<dbReference type="GO" id="GO:0003700">
    <property type="term" value="F:DNA-binding transcription factor activity"/>
    <property type="evidence" value="ECO:0007669"/>
    <property type="project" value="InterPro"/>
</dbReference>
<dbReference type="InterPro" id="IPR037923">
    <property type="entry name" value="HTH-like"/>
</dbReference>
<sequence>MLQFDFLKNKYGKELLIDLGRIERLHGYILEDTLHYITFYEVLVITDGKGTFSLDGEIKELRRGTVIVALPNQVRQWNVKGAVKGFAFFFEGEFLNTHFKDKFFLNRFSIFDYDRPRIGYDLEEEHIQKLLWSFEEVEKEFLELEGDSSHIFRSLLYFVISQIDRYYRKNVGQQNEEAPLHIYQFKKLLDKNIYQWQTVQEYVSAMQISKDHLNNLIQGYFKQTPLQIIHRRIELIAKREIQYSDKTMSEISHELNFSDVSNFNRFFKKRTGLTPKSFRVKMTR</sequence>
<dbReference type="AlphaFoldDB" id="A0A239BMS2"/>
<dbReference type="Pfam" id="PF12833">
    <property type="entry name" value="HTH_18"/>
    <property type="match status" value="1"/>
</dbReference>
<dbReference type="InterPro" id="IPR018060">
    <property type="entry name" value="HTH_AraC"/>
</dbReference>
<evidence type="ECO:0000256" key="1">
    <source>
        <dbReference type="ARBA" id="ARBA00023015"/>
    </source>
</evidence>
<dbReference type="SUPFAM" id="SSF46689">
    <property type="entry name" value="Homeodomain-like"/>
    <property type="match status" value="1"/>
</dbReference>
<dbReference type="PANTHER" id="PTHR43280">
    <property type="entry name" value="ARAC-FAMILY TRANSCRIPTIONAL REGULATOR"/>
    <property type="match status" value="1"/>
</dbReference>
<dbReference type="EMBL" id="FZNY01000006">
    <property type="protein sequence ID" value="SNS09280.1"/>
    <property type="molecule type" value="Genomic_DNA"/>
</dbReference>
<name>A0A239BMS2_9FLAO</name>
<reference evidence="5 6" key="1">
    <citation type="submission" date="2017-06" db="EMBL/GenBank/DDBJ databases">
        <authorList>
            <person name="Kim H.J."/>
            <person name="Triplett B.A."/>
        </authorList>
    </citation>
    <scope>NUCLEOTIDE SEQUENCE [LARGE SCALE GENOMIC DNA]</scope>
    <source>
        <strain evidence="5 6">DSM 25597</strain>
    </source>
</reference>
<keyword evidence="6" id="KW-1185">Reference proteome</keyword>
<dbReference type="Gene3D" id="2.60.120.10">
    <property type="entry name" value="Jelly Rolls"/>
    <property type="match status" value="1"/>
</dbReference>
<dbReference type="Proteomes" id="UP000198379">
    <property type="component" value="Unassembled WGS sequence"/>
</dbReference>
<feature type="domain" description="HTH araC/xylS-type" evidence="4">
    <location>
        <begin position="183"/>
        <end position="281"/>
    </location>
</feature>
<keyword evidence="1" id="KW-0805">Transcription regulation</keyword>
<dbReference type="PROSITE" id="PS01124">
    <property type="entry name" value="HTH_ARAC_FAMILY_2"/>
    <property type="match status" value="1"/>
</dbReference>
<evidence type="ECO:0000256" key="2">
    <source>
        <dbReference type="ARBA" id="ARBA00023125"/>
    </source>
</evidence>
<gene>
    <name evidence="5" type="ORF">SAMN06265376_106311</name>
</gene>
<dbReference type="InterPro" id="IPR014710">
    <property type="entry name" value="RmlC-like_jellyroll"/>
</dbReference>